<dbReference type="InterPro" id="IPR013761">
    <property type="entry name" value="SAM/pointed_sf"/>
</dbReference>
<evidence type="ECO:0000313" key="2">
    <source>
        <dbReference type="Proteomes" id="UP000824120"/>
    </source>
</evidence>
<accession>A0A9J5WHK7</accession>
<dbReference type="OrthoDB" id="6133291at2759"/>
<protein>
    <recommendedName>
        <fullName evidence="3">SAM domain-containing protein</fullName>
    </recommendedName>
</protein>
<dbReference type="PANTHER" id="PTHR47626:SF4">
    <property type="entry name" value="SAM DOMAIN-CONTAINING PROTEIN"/>
    <property type="match status" value="1"/>
</dbReference>
<evidence type="ECO:0000313" key="1">
    <source>
        <dbReference type="EMBL" id="KAG5575307.1"/>
    </source>
</evidence>
<dbReference type="EMBL" id="JACXVP010000011">
    <property type="protein sequence ID" value="KAG5575307.1"/>
    <property type="molecule type" value="Genomic_DNA"/>
</dbReference>
<comment type="caution">
    <text evidence="1">The sequence shown here is derived from an EMBL/GenBank/DDBJ whole genome shotgun (WGS) entry which is preliminary data.</text>
</comment>
<reference evidence="1 2" key="1">
    <citation type="submission" date="2020-09" db="EMBL/GenBank/DDBJ databases">
        <title>De no assembly of potato wild relative species, Solanum commersonii.</title>
        <authorList>
            <person name="Cho K."/>
        </authorList>
    </citation>
    <scope>NUCLEOTIDE SEQUENCE [LARGE SCALE GENOMIC DNA]</scope>
    <source>
        <strain evidence="1">LZ3.2</strain>
        <tissue evidence="1">Leaf</tissue>
    </source>
</reference>
<dbReference type="Gene3D" id="1.10.150.50">
    <property type="entry name" value="Transcription Factor, Ets-1"/>
    <property type="match status" value="1"/>
</dbReference>
<gene>
    <name evidence="1" type="ORF">H5410_055441</name>
</gene>
<keyword evidence="2" id="KW-1185">Reference proteome</keyword>
<evidence type="ECO:0008006" key="3">
    <source>
        <dbReference type="Google" id="ProtNLM"/>
    </source>
</evidence>
<dbReference type="Proteomes" id="UP000824120">
    <property type="component" value="Chromosome 11"/>
</dbReference>
<name>A0A9J5WHK7_SOLCO</name>
<dbReference type="SUPFAM" id="SSF47769">
    <property type="entry name" value="SAM/Pointed domain"/>
    <property type="match status" value="1"/>
</dbReference>
<dbReference type="PANTHER" id="PTHR47626">
    <property type="entry name" value="STERILE ALPHA MOTIF (SAM) DOMAIN-CONTAINING PROTEIN"/>
    <property type="match status" value="1"/>
</dbReference>
<dbReference type="AlphaFoldDB" id="A0A9J5WHK7"/>
<sequence>MDLMNRPVSFDFSSWKALIKTDSLELDVSLWLEEIKLDSYCQFFKENGVNGEYLEGMSIFTTKQILRGLLEGRSKSPATMVGPVLYLRSVYEDGQA</sequence>
<organism evidence="1 2">
    <name type="scientific">Solanum commersonii</name>
    <name type="common">Commerson's wild potato</name>
    <name type="synonym">Commerson's nightshade</name>
    <dbReference type="NCBI Taxonomy" id="4109"/>
    <lineage>
        <taxon>Eukaryota</taxon>
        <taxon>Viridiplantae</taxon>
        <taxon>Streptophyta</taxon>
        <taxon>Embryophyta</taxon>
        <taxon>Tracheophyta</taxon>
        <taxon>Spermatophyta</taxon>
        <taxon>Magnoliopsida</taxon>
        <taxon>eudicotyledons</taxon>
        <taxon>Gunneridae</taxon>
        <taxon>Pentapetalae</taxon>
        <taxon>asterids</taxon>
        <taxon>lamiids</taxon>
        <taxon>Solanales</taxon>
        <taxon>Solanaceae</taxon>
        <taxon>Solanoideae</taxon>
        <taxon>Solaneae</taxon>
        <taxon>Solanum</taxon>
    </lineage>
</organism>
<proteinExistence type="predicted"/>